<proteinExistence type="predicted"/>
<feature type="region of interest" description="Disordered" evidence="1">
    <location>
        <begin position="1"/>
        <end position="30"/>
    </location>
</feature>
<sequence length="64" mass="6886">MRSRRISKRGLASPGGTVMVGVELPPSSDSRGRGRCWLLGLRSRYSSYCSDCHSVFPSVKAGLG</sequence>
<feature type="non-terminal residue" evidence="2">
    <location>
        <position position="64"/>
    </location>
</feature>
<dbReference type="Proteomes" id="UP000499080">
    <property type="component" value="Unassembled WGS sequence"/>
</dbReference>
<organism evidence="2 3">
    <name type="scientific">Araneus ventricosus</name>
    <name type="common">Orbweaver spider</name>
    <name type="synonym">Epeira ventricosa</name>
    <dbReference type="NCBI Taxonomy" id="182803"/>
    <lineage>
        <taxon>Eukaryota</taxon>
        <taxon>Metazoa</taxon>
        <taxon>Ecdysozoa</taxon>
        <taxon>Arthropoda</taxon>
        <taxon>Chelicerata</taxon>
        <taxon>Arachnida</taxon>
        <taxon>Araneae</taxon>
        <taxon>Araneomorphae</taxon>
        <taxon>Entelegynae</taxon>
        <taxon>Araneoidea</taxon>
        <taxon>Araneidae</taxon>
        <taxon>Araneus</taxon>
    </lineage>
</organism>
<dbReference type="EMBL" id="BGPR01018223">
    <property type="protein sequence ID" value="GBN78553.1"/>
    <property type="molecule type" value="Genomic_DNA"/>
</dbReference>
<evidence type="ECO:0000256" key="1">
    <source>
        <dbReference type="SAM" id="MobiDB-lite"/>
    </source>
</evidence>
<gene>
    <name evidence="2" type="ORF">AVEN_257949_1</name>
</gene>
<evidence type="ECO:0000313" key="3">
    <source>
        <dbReference type="Proteomes" id="UP000499080"/>
    </source>
</evidence>
<reference evidence="2 3" key="1">
    <citation type="journal article" date="2019" name="Sci. Rep.">
        <title>Orb-weaving spider Araneus ventricosus genome elucidates the spidroin gene catalogue.</title>
        <authorList>
            <person name="Kono N."/>
            <person name="Nakamura H."/>
            <person name="Ohtoshi R."/>
            <person name="Moran D.A.P."/>
            <person name="Shinohara A."/>
            <person name="Yoshida Y."/>
            <person name="Fujiwara M."/>
            <person name="Mori M."/>
            <person name="Tomita M."/>
            <person name="Arakawa K."/>
        </authorList>
    </citation>
    <scope>NUCLEOTIDE SEQUENCE [LARGE SCALE GENOMIC DNA]</scope>
</reference>
<comment type="caution">
    <text evidence="2">The sequence shown here is derived from an EMBL/GenBank/DDBJ whole genome shotgun (WGS) entry which is preliminary data.</text>
</comment>
<protein>
    <submittedName>
        <fullName evidence="2">Uncharacterized protein</fullName>
    </submittedName>
</protein>
<evidence type="ECO:0000313" key="2">
    <source>
        <dbReference type="EMBL" id="GBN78553.1"/>
    </source>
</evidence>
<name>A0A4Y2RSB1_ARAVE</name>
<keyword evidence="3" id="KW-1185">Reference proteome</keyword>
<accession>A0A4Y2RSB1</accession>
<dbReference type="AlphaFoldDB" id="A0A4Y2RSB1"/>